<dbReference type="InterPro" id="IPR000352">
    <property type="entry name" value="Pep_chain_release_fac_I"/>
</dbReference>
<feature type="modified residue" description="N5-methylglutamine" evidence="4">
    <location>
        <position position="248"/>
    </location>
</feature>
<keyword evidence="9" id="KW-1185">Reference proteome</keyword>
<sequence>MIPSSLSGLKDRISALESKLNLVSLKKNLDHLRQQSADPNLWDNEHEAKKVLQDLSYTEAVIQDLSKLNQELSELIDLATLAQQEDDPESISQDLNRLSKQLESKIKKLELSTYLSGKLDRVPAILSVHAGQGGTEAQDWASMLLRMYTRFLEKKNWPHKLIDQSPGEEAGIKSATLEINQPYAYGYLRHESGTHRLVRQSPFNADNLRQTSFASVEVLPLVDEDIDIDIKDDDLEVEFYRSGGPGGQNVNKVNTAVRLKHKPTGIVVGCQTQRYQEQNRKLALQMLKAKLWEIEEAKRNAELKKIKGDYHVAGFGHSIRSYVLHPYKQVKDVRTNHTSTDPDTVLDGDIDGFIEAELTQL</sequence>
<evidence type="ECO:0000256" key="6">
    <source>
        <dbReference type="SAM" id="Coils"/>
    </source>
</evidence>
<dbReference type="KEGG" id="caqa:MICH65_0427"/>
<dbReference type="InterPro" id="IPR005139">
    <property type="entry name" value="PCRF"/>
</dbReference>
<dbReference type="AlphaFoldDB" id="A0A857NGX2"/>
<dbReference type="NCBIfam" id="TIGR00020">
    <property type="entry name" value="prfB"/>
    <property type="match status" value="1"/>
</dbReference>
<dbReference type="SMART" id="SM00937">
    <property type="entry name" value="PCRF"/>
    <property type="match status" value="1"/>
</dbReference>
<dbReference type="GO" id="GO:0016149">
    <property type="term" value="F:translation release factor activity, codon specific"/>
    <property type="evidence" value="ECO:0007669"/>
    <property type="project" value="UniProtKB-UniRule"/>
</dbReference>
<evidence type="ECO:0000256" key="3">
    <source>
        <dbReference type="ARBA" id="ARBA00022917"/>
    </source>
</evidence>
<keyword evidence="6" id="KW-0175">Coiled coil</keyword>
<dbReference type="InterPro" id="IPR045853">
    <property type="entry name" value="Pep_chain_release_fac_I_sf"/>
</dbReference>
<organism evidence="8 9">
    <name type="scientific">Candidatus Chazhemtobacterium aquaticus</name>
    <dbReference type="NCBI Taxonomy" id="2715735"/>
    <lineage>
        <taxon>Bacteria</taxon>
        <taxon>Candidatus Chazhemtobacteraceae</taxon>
        <taxon>Candidatus Chazhemtobacterium</taxon>
    </lineage>
</organism>
<keyword evidence="4" id="KW-0963">Cytoplasm</keyword>
<dbReference type="Pfam" id="PF03462">
    <property type="entry name" value="PCRF"/>
    <property type="match status" value="1"/>
</dbReference>
<dbReference type="RefSeq" id="WP_161931791.1">
    <property type="nucleotide sequence ID" value="NZ_CP047901.1"/>
</dbReference>
<evidence type="ECO:0000256" key="1">
    <source>
        <dbReference type="ARBA" id="ARBA00010835"/>
    </source>
</evidence>
<comment type="similarity">
    <text evidence="1 4">Belongs to the prokaryotic/mitochondrial release factor family.</text>
</comment>
<dbReference type="SUPFAM" id="SSF75620">
    <property type="entry name" value="Release factor"/>
    <property type="match status" value="1"/>
</dbReference>
<comment type="function">
    <text evidence="4">Peptide chain release factor 2 directs the termination of translation in response to the peptide chain termination codons UGA and UAA.</text>
</comment>
<proteinExistence type="inferred from homology"/>
<dbReference type="EMBL" id="CP047901">
    <property type="protein sequence ID" value="QHO63408.1"/>
    <property type="molecule type" value="Genomic_DNA"/>
</dbReference>
<dbReference type="Gene3D" id="3.30.70.1660">
    <property type="match status" value="1"/>
</dbReference>
<name>A0A857NGX2_9BACT</name>
<dbReference type="PANTHER" id="PTHR43116">
    <property type="entry name" value="PEPTIDE CHAIN RELEASE FACTOR 2"/>
    <property type="match status" value="1"/>
</dbReference>
<dbReference type="GO" id="GO:0005737">
    <property type="term" value="C:cytoplasm"/>
    <property type="evidence" value="ECO:0007669"/>
    <property type="project" value="UniProtKB-SubCell"/>
</dbReference>
<keyword evidence="3 4" id="KW-0648">Protein biosynthesis</keyword>
<comment type="PTM">
    <text evidence="4">Methylated by PrmC. Methylation increases the termination efficiency of RF2.</text>
</comment>
<evidence type="ECO:0000256" key="4">
    <source>
        <dbReference type="HAMAP-Rule" id="MF_00094"/>
    </source>
</evidence>
<dbReference type="Gene3D" id="3.30.160.20">
    <property type="match status" value="1"/>
</dbReference>
<dbReference type="HAMAP" id="MF_00094">
    <property type="entry name" value="Rel_fac_2"/>
    <property type="match status" value="1"/>
</dbReference>
<feature type="coiled-coil region" evidence="6">
    <location>
        <begin position="65"/>
        <end position="112"/>
    </location>
</feature>
<keyword evidence="2 4" id="KW-0488">Methylation</keyword>
<evidence type="ECO:0000259" key="7">
    <source>
        <dbReference type="PROSITE" id="PS00745"/>
    </source>
</evidence>
<evidence type="ECO:0000256" key="2">
    <source>
        <dbReference type="ARBA" id="ARBA00022481"/>
    </source>
</evidence>
<accession>A0A857NGX2</accession>
<reference evidence="9" key="1">
    <citation type="journal article" date="2020" name="Microorganisms">
        <title>Complete Genome of a Member of a New Bacterial Lineage in the Microgenomates Group Reveals an Unusual Nucleotide Composition Disparity Between Two Strands of DNA and Limited Metabolic Potential.</title>
        <authorList>
            <person name="Kadnikov V.V."/>
            <person name="Mardanov A.V."/>
            <person name="Beletsky A.V."/>
            <person name="Karnachuk O.V."/>
            <person name="Ravin N.V."/>
        </authorList>
    </citation>
    <scope>NUCLEOTIDE SEQUENCE [LARGE SCALE GENOMIC DNA]</scope>
</reference>
<protein>
    <recommendedName>
        <fullName evidence="4 5">Peptide chain release factor 2</fullName>
        <shortName evidence="4">RF-2</shortName>
    </recommendedName>
</protein>
<dbReference type="PANTHER" id="PTHR43116:SF3">
    <property type="entry name" value="CLASS I PEPTIDE CHAIN RELEASE FACTOR"/>
    <property type="match status" value="1"/>
</dbReference>
<evidence type="ECO:0000256" key="5">
    <source>
        <dbReference type="NCBIfam" id="TIGR00020"/>
    </source>
</evidence>
<dbReference type="Pfam" id="PF00472">
    <property type="entry name" value="RF-1"/>
    <property type="match status" value="1"/>
</dbReference>
<evidence type="ECO:0000313" key="8">
    <source>
        <dbReference type="EMBL" id="QHO63408.1"/>
    </source>
</evidence>
<gene>
    <name evidence="4" type="primary">prfB</name>
    <name evidence="8" type="ORF">MICH65_0427</name>
</gene>
<dbReference type="PROSITE" id="PS00745">
    <property type="entry name" value="RF_PROK_I"/>
    <property type="match status" value="1"/>
</dbReference>
<feature type="domain" description="Prokaryotic-type class I peptide chain release factors" evidence="7">
    <location>
        <begin position="241"/>
        <end position="257"/>
    </location>
</feature>
<dbReference type="InterPro" id="IPR004374">
    <property type="entry name" value="PrfB"/>
</dbReference>
<comment type="subcellular location">
    <subcellularLocation>
        <location evidence="4">Cytoplasm</location>
    </subcellularLocation>
</comment>
<dbReference type="Proteomes" id="UP000463983">
    <property type="component" value="Chromosome"/>
</dbReference>
<evidence type="ECO:0000313" key="9">
    <source>
        <dbReference type="Proteomes" id="UP000463983"/>
    </source>
</evidence>
<dbReference type="Gene3D" id="1.20.58.410">
    <property type="entry name" value="Release factor"/>
    <property type="match status" value="1"/>
</dbReference>